<dbReference type="SUPFAM" id="SSF100895">
    <property type="entry name" value="Kazal-type serine protease inhibitors"/>
    <property type="match status" value="2"/>
</dbReference>
<feature type="transmembrane region" description="Helical" evidence="8">
    <location>
        <begin position="842"/>
        <end position="863"/>
    </location>
</feature>
<dbReference type="Pfam" id="PF03137">
    <property type="entry name" value="OATP"/>
    <property type="match status" value="2"/>
</dbReference>
<dbReference type="Proteomes" id="UP000030764">
    <property type="component" value="Unassembled WGS sequence"/>
</dbReference>
<keyword evidence="12" id="KW-1185">Reference proteome</keyword>
<feature type="transmembrane region" description="Helical" evidence="8">
    <location>
        <begin position="622"/>
        <end position="642"/>
    </location>
</feature>
<dbReference type="InterPro" id="IPR036058">
    <property type="entry name" value="Kazal_dom_sf"/>
</dbReference>
<evidence type="ECO:0000256" key="7">
    <source>
        <dbReference type="ARBA" id="ARBA00023157"/>
    </source>
</evidence>
<evidence type="ECO:0000259" key="9">
    <source>
        <dbReference type="PROSITE" id="PS50850"/>
    </source>
</evidence>
<feature type="transmembrane region" description="Helical" evidence="8">
    <location>
        <begin position="405"/>
        <end position="424"/>
    </location>
</feature>
<reference evidence="11 12" key="1">
    <citation type="journal article" date="2014" name="Nat. Genet.">
        <title>Genome and transcriptome of the porcine whipworm Trichuris suis.</title>
        <authorList>
            <person name="Jex A.R."/>
            <person name="Nejsum P."/>
            <person name="Schwarz E.M."/>
            <person name="Hu L."/>
            <person name="Young N.D."/>
            <person name="Hall R.S."/>
            <person name="Korhonen P.K."/>
            <person name="Liao S."/>
            <person name="Thamsborg S."/>
            <person name="Xia J."/>
            <person name="Xu P."/>
            <person name="Wang S."/>
            <person name="Scheerlinck J.P."/>
            <person name="Hofmann A."/>
            <person name="Sternberg P.W."/>
            <person name="Wang J."/>
            <person name="Gasser R.B."/>
        </authorList>
    </citation>
    <scope>NUCLEOTIDE SEQUENCE [LARGE SCALE GENOMIC DNA]</scope>
    <source>
        <strain evidence="11">DCEP-RM93M</strain>
    </source>
</reference>
<protein>
    <recommendedName>
        <fullName evidence="13">Solute carrier organic anion transporter family member</fullName>
    </recommendedName>
</protein>
<proteinExistence type="inferred from homology"/>
<dbReference type="InterPro" id="IPR036259">
    <property type="entry name" value="MFS_trans_sf"/>
</dbReference>
<dbReference type="SUPFAM" id="SSF103473">
    <property type="entry name" value="MFS general substrate transporter"/>
    <property type="match status" value="2"/>
</dbReference>
<dbReference type="PROSITE" id="PS50850">
    <property type="entry name" value="MFS"/>
    <property type="match status" value="1"/>
</dbReference>
<evidence type="ECO:0000256" key="8">
    <source>
        <dbReference type="SAM" id="Phobius"/>
    </source>
</evidence>
<keyword evidence="4 8" id="KW-0812">Transmembrane</keyword>
<evidence type="ECO:0000256" key="3">
    <source>
        <dbReference type="ARBA" id="ARBA00022475"/>
    </source>
</evidence>
<dbReference type="AlphaFoldDB" id="A0A085M6W8"/>
<feature type="domain" description="Kazal-like" evidence="10">
    <location>
        <begin position="754"/>
        <end position="815"/>
    </location>
</feature>
<dbReference type="GO" id="GO:0015347">
    <property type="term" value="F:sodium-independent organic anion transmembrane transporter activity"/>
    <property type="evidence" value="ECO:0007669"/>
    <property type="project" value="TreeGrafter"/>
</dbReference>
<organism evidence="11 12">
    <name type="scientific">Trichuris suis</name>
    <name type="common">pig whipworm</name>
    <dbReference type="NCBI Taxonomy" id="68888"/>
    <lineage>
        <taxon>Eukaryota</taxon>
        <taxon>Metazoa</taxon>
        <taxon>Ecdysozoa</taxon>
        <taxon>Nematoda</taxon>
        <taxon>Enoplea</taxon>
        <taxon>Dorylaimia</taxon>
        <taxon>Trichinellida</taxon>
        <taxon>Trichuridae</taxon>
        <taxon>Trichuris</taxon>
    </lineage>
</organism>
<keyword evidence="6 8" id="KW-0472">Membrane</keyword>
<name>A0A085M6W8_9BILA</name>
<dbReference type="NCBIfam" id="TIGR00805">
    <property type="entry name" value="oat"/>
    <property type="match status" value="1"/>
</dbReference>
<feature type="domain" description="Major facilitator superfamily (MFS) profile" evidence="9">
    <location>
        <begin position="49"/>
        <end position="645"/>
    </location>
</feature>
<evidence type="ECO:0000256" key="6">
    <source>
        <dbReference type="ARBA" id="ARBA00023136"/>
    </source>
</evidence>
<comment type="similarity">
    <text evidence="2">Belongs to the organo anion transporter (TC 2.A.60) family.</text>
</comment>
<feature type="transmembrane region" description="Helical" evidence="8">
    <location>
        <begin position="212"/>
        <end position="235"/>
    </location>
</feature>
<feature type="transmembrane region" description="Helical" evidence="8">
    <location>
        <begin position="932"/>
        <end position="952"/>
    </location>
</feature>
<feature type="transmembrane region" description="Helical" evidence="8">
    <location>
        <begin position="48"/>
        <end position="68"/>
    </location>
</feature>
<dbReference type="Gene3D" id="1.20.1250.20">
    <property type="entry name" value="MFS general substrate transporter like domains"/>
    <property type="match status" value="1"/>
</dbReference>
<gene>
    <name evidence="11" type="ORF">M513_06080</name>
</gene>
<accession>A0A085M6W8</accession>
<feature type="non-terminal residue" evidence="11">
    <location>
        <position position="1002"/>
    </location>
</feature>
<keyword evidence="7" id="KW-1015">Disulfide bond</keyword>
<feature type="transmembrane region" description="Helical" evidence="8">
    <location>
        <begin position="173"/>
        <end position="200"/>
    </location>
</feature>
<dbReference type="PROSITE" id="PS51465">
    <property type="entry name" value="KAZAL_2"/>
    <property type="match status" value="2"/>
</dbReference>
<dbReference type="EMBL" id="KL363221">
    <property type="protein sequence ID" value="KFD52964.1"/>
    <property type="molecule type" value="Genomic_DNA"/>
</dbReference>
<evidence type="ECO:0000256" key="5">
    <source>
        <dbReference type="ARBA" id="ARBA00022989"/>
    </source>
</evidence>
<evidence type="ECO:0000259" key="10">
    <source>
        <dbReference type="PROSITE" id="PS51465"/>
    </source>
</evidence>
<evidence type="ECO:0000256" key="1">
    <source>
        <dbReference type="ARBA" id="ARBA00004651"/>
    </source>
</evidence>
<feature type="domain" description="Kazal-like" evidence="10">
    <location>
        <begin position="444"/>
        <end position="505"/>
    </location>
</feature>
<dbReference type="InterPro" id="IPR002350">
    <property type="entry name" value="Kazal_dom"/>
</dbReference>
<evidence type="ECO:0000256" key="2">
    <source>
        <dbReference type="ARBA" id="ARBA00009657"/>
    </source>
</evidence>
<feature type="transmembrane region" description="Helical" evidence="8">
    <location>
        <begin position="682"/>
        <end position="703"/>
    </location>
</feature>
<feature type="transmembrane region" description="Helical" evidence="8">
    <location>
        <begin position="261"/>
        <end position="283"/>
    </location>
</feature>
<feature type="transmembrane region" description="Helical" evidence="8">
    <location>
        <begin position="373"/>
        <end position="393"/>
    </location>
</feature>
<feature type="transmembrane region" description="Helical" evidence="8">
    <location>
        <begin position="88"/>
        <end position="109"/>
    </location>
</feature>
<feature type="transmembrane region" description="Helical" evidence="8">
    <location>
        <begin position="532"/>
        <end position="552"/>
    </location>
</feature>
<feature type="transmembrane region" description="Helical" evidence="8">
    <location>
        <begin position="325"/>
        <end position="353"/>
    </location>
</feature>
<keyword evidence="5 8" id="KW-1133">Transmembrane helix</keyword>
<dbReference type="InterPro" id="IPR004156">
    <property type="entry name" value="OATP"/>
</dbReference>
<evidence type="ECO:0000256" key="4">
    <source>
        <dbReference type="ARBA" id="ARBA00022692"/>
    </source>
</evidence>
<sequence length="1002" mass="110553">MGIPDLVPVADGHTEHTSEAVLKTEPVQSAHCEREPRRCWSRLQSSKCLLAVLCLCACAQSMTLNGLVTVSITTIEKRFHLTSSQSGLFSSMYDIGVLVTLLPVCHFGGKGHKGRWIAAGMFLLGLGSLVCTIPHLAGEAYVYGQGKRSGLCQPDVLNLSTPRSHSNHGKESYAYPLLLTGQFLHGTGAAPLYTLGVSYLDESVSQKMSPVYLGLFLSSATVGSAIGFFLGGLLLKINGNIDKSIKASTDVAPGDPSWYGAWWIGFLISSAILFSTTPLLCAFKKELPGAKLYAKERVDQANGMSFGRAIVAGTKQSTTKDLPRLLLALLRNCTFLFIVVKEVLLGFLINGFITFLPKFTETIFLFSASTSSIVSGGAFIPPAILGNVLGGYLIKWLKLRCRQTILLCILCGILCVLLIPSFLLDYQGTPLAGADIFYNSSNDRSLLQQCNKDCSCDFVYNPVCDELTGVTYFSPCYAGCRKIGNHSVASSYGLENKWEDCRCLIDSPDVPAKESFPLSNVLVHGSCFAQRFTIYIFFTLFILMIFFIFLSAMPTQQALLRCVPFEQRTLALGVDYIFARALGTVPGPIAFGSLIDTACNVWMGSGNELSCVWYDSVKFKTILFTLSITFKLASVLALMVAWKMYRPPSGTKDGAHIRWDRIKWFISWRYTGNPYSFDEGNAVLRSGAFIPPAILGNVLGGYLIKWLKLRCRQTILLCILCGILCVLLIPSFLLDYQGTPLAGADIFYNSSNDRSLLQQCNKDCSCDFVYNPVCDELTGVTYFSPCYAGCRKIGNHSVASSYGLENKWEDCRCLIDSPDVPAKESFPLSNVLVHGSCFAQRFTIYIFFTLFILMIFFIFLSAMPTQQALLRCVPFEQRTLALGVDYIFARALGTVPGPIAFGSLIDTACNVWMGSGNELSCVWYDSVKFKTILFTLSITFKLASVLALMVAWKMYRPPSGTKDGAHIRWDRIKWFISWRYTGNPYSFDEGNAVLRSYGKTLK</sequence>
<keyword evidence="3" id="KW-1003">Cell membrane</keyword>
<feature type="transmembrane region" description="Helical" evidence="8">
    <location>
        <begin position="116"/>
        <end position="137"/>
    </location>
</feature>
<dbReference type="PANTHER" id="PTHR11388:SF100">
    <property type="entry name" value="SOLUTE CARRIER ORGANIC ANION TRANSPORTER FAMILY MEMBER 4A1"/>
    <property type="match status" value="1"/>
</dbReference>
<evidence type="ECO:0008006" key="13">
    <source>
        <dbReference type="Google" id="ProtNLM"/>
    </source>
</evidence>
<evidence type="ECO:0000313" key="12">
    <source>
        <dbReference type="Proteomes" id="UP000030764"/>
    </source>
</evidence>
<dbReference type="GO" id="GO:0016323">
    <property type="term" value="C:basolateral plasma membrane"/>
    <property type="evidence" value="ECO:0007669"/>
    <property type="project" value="TreeGrafter"/>
</dbReference>
<dbReference type="GO" id="GO:0043252">
    <property type="term" value="P:sodium-independent organic anion transport"/>
    <property type="evidence" value="ECO:0007669"/>
    <property type="project" value="TreeGrafter"/>
</dbReference>
<comment type="subcellular location">
    <subcellularLocation>
        <location evidence="1">Cell membrane</location>
        <topology evidence="1">Multi-pass membrane protein</topology>
    </subcellularLocation>
</comment>
<dbReference type="InterPro" id="IPR020846">
    <property type="entry name" value="MFS_dom"/>
</dbReference>
<evidence type="ECO:0000313" key="11">
    <source>
        <dbReference type="EMBL" id="KFD52964.1"/>
    </source>
</evidence>
<dbReference type="PANTHER" id="PTHR11388">
    <property type="entry name" value="ORGANIC ANION TRANSPORTER"/>
    <property type="match status" value="1"/>
</dbReference>
<feature type="transmembrane region" description="Helical" evidence="8">
    <location>
        <begin position="884"/>
        <end position="905"/>
    </location>
</feature>
<feature type="transmembrane region" description="Helical" evidence="8">
    <location>
        <begin position="715"/>
        <end position="734"/>
    </location>
</feature>